<dbReference type="AlphaFoldDB" id="A0A4U0X3X7"/>
<dbReference type="Proteomes" id="UP000308768">
    <property type="component" value="Unassembled WGS sequence"/>
</dbReference>
<evidence type="ECO:0000313" key="1">
    <source>
        <dbReference type="EMBL" id="TKA71080.1"/>
    </source>
</evidence>
<dbReference type="EMBL" id="NAJN01000594">
    <property type="protein sequence ID" value="TKA71080.1"/>
    <property type="molecule type" value="Genomic_DNA"/>
</dbReference>
<protein>
    <submittedName>
        <fullName evidence="1">Uncharacterized protein</fullName>
    </submittedName>
</protein>
<organism evidence="1 2">
    <name type="scientific">Cryomyces minteri</name>
    <dbReference type="NCBI Taxonomy" id="331657"/>
    <lineage>
        <taxon>Eukaryota</taxon>
        <taxon>Fungi</taxon>
        <taxon>Dikarya</taxon>
        <taxon>Ascomycota</taxon>
        <taxon>Pezizomycotina</taxon>
        <taxon>Dothideomycetes</taxon>
        <taxon>Dothideomycetes incertae sedis</taxon>
        <taxon>Cryomyces</taxon>
    </lineage>
</organism>
<accession>A0A4U0X3X7</accession>
<gene>
    <name evidence="1" type="ORF">B0A49_04318</name>
</gene>
<keyword evidence="2" id="KW-1185">Reference proteome</keyword>
<reference evidence="1 2" key="1">
    <citation type="submission" date="2017-03" db="EMBL/GenBank/DDBJ databases">
        <title>Genomes of endolithic fungi from Antarctica.</title>
        <authorList>
            <person name="Coleine C."/>
            <person name="Masonjones S."/>
            <person name="Stajich J.E."/>
        </authorList>
    </citation>
    <scope>NUCLEOTIDE SEQUENCE [LARGE SCALE GENOMIC DNA]</scope>
    <source>
        <strain evidence="1 2">CCFEE 5187</strain>
    </source>
</reference>
<proteinExistence type="predicted"/>
<sequence length="115" mass="12819">MKIESMFEDGKEGSSILRARIGRDTNQRWLLSDAKYTMYSPMHKNTSSTVEAILDEPVGGGEMFQQILVVNVVNFDDHTLEAGEQPLVQRQTQDREDVAAEIGYGVDAEATDPPM</sequence>
<comment type="caution">
    <text evidence="1">The sequence shown here is derived from an EMBL/GenBank/DDBJ whole genome shotgun (WGS) entry which is preliminary data.</text>
</comment>
<evidence type="ECO:0000313" key="2">
    <source>
        <dbReference type="Proteomes" id="UP000308768"/>
    </source>
</evidence>
<name>A0A4U0X3X7_9PEZI</name>